<reference evidence="1" key="1">
    <citation type="journal article" date="2015" name="Nature">
        <title>Complex archaea that bridge the gap between prokaryotes and eukaryotes.</title>
        <authorList>
            <person name="Spang A."/>
            <person name="Saw J.H."/>
            <person name="Jorgensen S.L."/>
            <person name="Zaremba-Niedzwiedzka K."/>
            <person name="Martijn J."/>
            <person name="Lind A.E."/>
            <person name="van Eijk R."/>
            <person name="Schleper C."/>
            <person name="Guy L."/>
            <person name="Ettema T.J."/>
        </authorList>
    </citation>
    <scope>NUCLEOTIDE SEQUENCE</scope>
</reference>
<dbReference type="EMBL" id="LAZR01011521">
    <property type="protein sequence ID" value="KKM61232.1"/>
    <property type="molecule type" value="Genomic_DNA"/>
</dbReference>
<protein>
    <submittedName>
        <fullName evidence="1">Uncharacterized protein</fullName>
    </submittedName>
</protein>
<gene>
    <name evidence="1" type="ORF">LCGC14_1533770</name>
</gene>
<sequence length="188" mass="20739">MSYGLKIKDTSGNELLVTPDIISLYNGGRAAMPASGSSGSTYEYAASIIEGGQNNYQEEDVGVLADSFVMNVDLTLYNLTVDSSFYIQSWFVNDSYSFFTRNESTGVITTWTPDKSSPTNYDGLLSVYPIAFWDKRGASTFDTVNIFAGTSYLVYDQSATTFRTVYSVGSEGVENVDYVIFLKHYQGD</sequence>
<comment type="caution">
    <text evidence="1">The sequence shown here is derived from an EMBL/GenBank/DDBJ whole genome shotgun (WGS) entry which is preliminary data.</text>
</comment>
<proteinExistence type="predicted"/>
<evidence type="ECO:0000313" key="1">
    <source>
        <dbReference type="EMBL" id="KKM61232.1"/>
    </source>
</evidence>
<organism evidence="1">
    <name type="scientific">marine sediment metagenome</name>
    <dbReference type="NCBI Taxonomy" id="412755"/>
    <lineage>
        <taxon>unclassified sequences</taxon>
        <taxon>metagenomes</taxon>
        <taxon>ecological metagenomes</taxon>
    </lineage>
</organism>
<dbReference type="AlphaFoldDB" id="A0A0F9LVX5"/>
<name>A0A0F9LVX5_9ZZZZ</name>
<accession>A0A0F9LVX5</accession>